<dbReference type="Proteomes" id="UP000824120">
    <property type="component" value="Chromosome 2"/>
</dbReference>
<evidence type="ECO:0000313" key="2">
    <source>
        <dbReference type="Proteomes" id="UP000824120"/>
    </source>
</evidence>
<sequence length="95" mass="11216">MKTAELQTRLDGCSPQSVPDRMHTSELWCYFPFSFLTFSSIRVKKKTPNPLQWSFCLDWVLNLYPLSNRVRGPDLFPEFEFDCGFSKCVIHRFTE</sequence>
<proteinExistence type="predicted"/>
<dbReference type="EMBL" id="JACXVP010000002">
    <property type="protein sequence ID" value="KAG5626222.1"/>
    <property type="molecule type" value="Genomic_DNA"/>
</dbReference>
<dbReference type="AlphaFoldDB" id="A0A9J6ANP2"/>
<comment type="caution">
    <text evidence="1">The sequence shown here is derived from an EMBL/GenBank/DDBJ whole genome shotgun (WGS) entry which is preliminary data.</text>
</comment>
<accession>A0A9J6ANP2</accession>
<reference evidence="1 2" key="1">
    <citation type="submission" date="2020-09" db="EMBL/GenBank/DDBJ databases">
        <title>De no assembly of potato wild relative species, Solanum commersonii.</title>
        <authorList>
            <person name="Cho K."/>
        </authorList>
    </citation>
    <scope>NUCLEOTIDE SEQUENCE [LARGE SCALE GENOMIC DNA]</scope>
    <source>
        <strain evidence="1">LZ3.2</strain>
        <tissue evidence="1">Leaf</tissue>
    </source>
</reference>
<gene>
    <name evidence="1" type="ORF">H5410_011440</name>
</gene>
<protein>
    <submittedName>
        <fullName evidence="1">Uncharacterized protein</fullName>
    </submittedName>
</protein>
<evidence type="ECO:0000313" key="1">
    <source>
        <dbReference type="EMBL" id="KAG5626222.1"/>
    </source>
</evidence>
<name>A0A9J6ANP2_SOLCO</name>
<organism evidence="1 2">
    <name type="scientific">Solanum commersonii</name>
    <name type="common">Commerson's wild potato</name>
    <name type="synonym">Commerson's nightshade</name>
    <dbReference type="NCBI Taxonomy" id="4109"/>
    <lineage>
        <taxon>Eukaryota</taxon>
        <taxon>Viridiplantae</taxon>
        <taxon>Streptophyta</taxon>
        <taxon>Embryophyta</taxon>
        <taxon>Tracheophyta</taxon>
        <taxon>Spermatophyta</taxon>
        <taxon>Magnoliopsida</taxon>
        <taxon>eudicotyledons</taxon>
        <taxon>Gunneridae</taxon>
        <taxon>Pentapetalae</taxon>
        <taxon>asterids</taxon>
        <taxon>lamiids</taxon>
        <taxon>Solanales</taxon>
        <taxon>Solanaceae</taxon>
        <taxon>Solanoideae</taxon>
        <taxon>Solaneae</taxon>
        <taxon>Solanum</taxon>
    </lineage>
</organism>
<keyword evidence="2" id="KW-1185">Reference proteome</keyword>